<evidence type="ECO:0000256" key="6">
    <source>
        <dbReference type="ARBA" id="ARBA00038076"/>
    </source>
</evidence>
<dbReference type="GO" id="GO:0022857">
    <property type="term" value="F:transmembrane transporter activity"/>
    <property type="evidence" value="ECO:0007669"/>
    <property type="project" value="TreeGrafter"/>
</dbReference>
<dbReference type="Pfam" id="PF02687">
    <property type="entry name" value="FtsX"/>
    <property type="match status" value="2"/>
</dbReference>
<feature type="transmembrane region" description="Helical" evidence="7">
    <location>
        <begin position="317"/>
        <end position="343"/>
    </location>
</feature>
<dbReference type="InterPro" id="IPR025857">
    <property type="entry name" value="MacB_PCD"/>
</dbReference>
<evidence type="ECO:0000259" key="8">
    <source>
        <dbReference type="Pfam" id="PF02687"/>
    </source>
</evidence>
<feature type="transmembrane region" description="Helical" evidence="7">
    <location>
        <begin position="461"/>
        <end position="481"/>
    </location>
</feature>
<feature type="transmembrane region" description="Helical" evidence="7">
    <location>
        <begin position="858"/>
        <end position="878"/>
    </location>
</feature>
<dbReference type="EMBL" id="VCKW01000016">
    <property type="protein sequence ID" value="TMR06361.1"/>
    <property type="molecule type" value="Genomic_DNA"/>
</dbReference>
<feature type="transmembrane region" description="Helical" evidence="7">
    <location>
        <begin position="411"/>
        <end position="433"/>
    </location>
</feature>
<name>A0A5C4JIL9_9ACTN</name>
<dbReference type="InterPro" id="IPR050250">
    <property type="entry name" value="Macrolide_Exporter_MacB"/>
</dbReference>
<feature type="transmembrane region" description="Helical" evidence="7">
    <location>
        <begin position="762"/>
        <end position="791"/>
    </location>
</feature>
<gene>
    <name evidence="10" type="ORF">ETD83_05115</name>
</gene>
<dbReference type="PANTHER" id="PTHR30572">
    <property type="entry name" value="MEMBRANE COMPONENT OF TRANSPORTER-RELATED"/>
    <property type="match status" value="1"/>
</dbReference>
<organism evidence="10 11">
    <name type="scientific">Actinomadura soli</name>
    <dbReference type="NCBI Taxonomy" id="2508997"/>
    <lineage>
        <taxon>Bacteria</taxon>
        <taxon>Bacillati</taxon>
        <taxon>Actinomycetota</taxon>
        <taxon>Actinomycetes</taxon>
        <taxon>Streptosporangiales</taxon>
        <taxon>Thermomonosporaceae</taxon>
        <taxon>Actinomadura</taxon>
    </lineage>
</organism>
<evidence type="ECO:0000313" key="11">
    <source>
        <dbReference type="Proteomes" id="UP000309174"/>
    </source>
</evidence>
<comment type="subcellular location">
    <subcellularLocation>
        <location evidence="1">Cell membrane</location>
        <topology evidence="1">Multi-pass membrane protein</topology>
    </subcellularLocation>
</comment>
<keyword evidence="3 7" id="KW-0812">Transmembrane</keyword>
<feature type="transmembrane region" description="Helical" evidence="7">
    <location>
        <begin position="66"/>
        <end position="86"/>
    </location>
</feature>
<accession>A0A5C4JIL9</accession>
<feature type="domain" description="ABC3 transporter permease C-terminal" evidence="8">
    <location>
        <begin position="770"/>
        <end position="888"/>
    </location>
</feature>
<feature type="transmembrane region" description="Helical" evidence="7">
    <location>
        <begin position="364"/>
        <end position="391"/>
    </location>
</feature>
<comment type="caution">
    <text evidence="10">The sequence shown here is derived from an EMBL/GenBank/DDBJ whole genome shotgun (WGS) entry which is preliminary data.</text>
</comment>
<dbReference type="PANTHER" id="PTHR30572:SF4">
    <property type="entry name" value="ABC TRANSPORTER PERMEASE YTRF"/>
    <property type="match status" value="1"/>
</dbReference>
<evidence type="ECO:0000256" key="2">
    <source>
        <dbReference type="ARBA" id="ARBA00022475"/>
    </source>
</evidence>
<evidence type="ECO:0000256" key="4">
    <source>
        <dbReference type="ARBA" id="ARBA00022989"/>
    </source>
</evidence>
<evidence type="ECO:0000313" key="10">
    <source>
        <dbReference type="EMBL" id="TMR06361.1"/>
    </source>
</evidence>
<protein>
    <submittedName>
        <fullName evidence="10">ABC transporter permease</fullName>
    </submittedName>
</protein>
<keyword evidence="2" id="KW-1003">Cell membrane</keyword>
<dbReference type="Pfam" id="PF12704">
    <property type="entry name" value="MacB_PCD"/>
    <property type="match status" value="2"/>
</dbReference>
<evidence type="ECO:0000256" key="3">
    <source>
        <dbReference type="ARBA" id="ARBA00022692"/>
    </source>
</evidence>
<keyword evidence="5 7" id="KW-0472">Membrane</keyword>
<keyword evidence="11" id="KW-1185">Reference proteome</keyword>
<evidence type="ECO:0000256" key="7">
    <source>
        <dbReference type="SAM" id="Phobius"/>
    </source>
</evidence>
<evidence type="ECO:0000259" key="9">
    <source>
        <dbReference type="Pfam" id="PF12704"/>
    </source>
</evidence>
<proteinExistence type="inferred from homology"/>
<comment type="similarity">
    <text evidence="6">Belongs to the ABC-4 integral membrane protein family.</text>
</comment>
<dbReference type="GO" id="GO:0005886">
    <property type="term" value="C:plasma membrane"/>
    <property type="evidence" value="ECO:0007669"/>
    <property type="project" value="UniProtKB-SubCell"/>
</dbReference>
<evidence type="ECO:0000256" key="5">
    <source>
        <dbReference type="ARBA" id="ARBA00023136"/>
    </source>
</evidence>
<evidence type="ECO:0000256" key="1">
    <source>
        <dbReference type="ARBA" id="ARBA00004651"/>
    </source>
</evidence>
<dbReference type="OrthoDB" id="9780560at2"/>
<reference evidence="10 11" key="1">
    <citation type="submission" date="2019-05" db="EMBL/GenBank/DDBJ databases">
        <title>Draft genome sequence of Actinomadura sp. 14C53.</title>
        <authorList>
            <person name="Saricaoglu S."/>
            <person name="Isik K."/>
        </authorList>
    </citation>
    <scope>NUCLEOTIDE SEQUENCE [LARGE SCALE GENOMIC DNA]</scope>
    <source>
        <strain evidence="10 11">14C53</strain>
    </source>
</reference>
<feature type="domain" description="MacB-like periplasmic core" evidence="9">
    <location>
        <begin position="541"/>
        <end position="737"/>
    </location>
</feature>
<feature type="domain" description="ABC3 transporter permease C-terminal" evidence="8">
    <location>
        <begin position="320"/>
        <end position="443"/>
    </location>
</feature>
<feature type="domain" description="MacB-like periplasmic core" evidence="9">
    <location>
        <begin position="67"/>
        <end position="285"/>
    </location>
</feature>
<dbReference type="InterPro" id="IPR003838">
    <property type="entry name" value="ABC3_permease_C"/>
</dbReference>
<feature type="transmembrane region" description="Helical" evidence="7">
    <location>
        <begin position="542"/>
        <end position="562"/>
    </location>
</feature>
<feature type="transmembrane region" description="Helical" evidence="7">
    <location>
        <begin position="816"/>
        <end position="838"/>
    </location>
</feature>
<dbReference type="Proteomes" id="UP000309174">
    <property type="component" value="Unassembled WGS sequence"/>
</dbReference>
<dbReference type="AlphaFoldDB" id="A0A5C4JIL9"/>
<feature type="transmembrane region" description="Helical" evidence="7">
    <location>
        <begin position="487"/>
        <end position="509"/>
    </location>
</feature>
<sequence length="895" mass="91731">MRTGTRYAPDAACDPYESRVPEAVRGPFVGADATIRAAGRRPVRAGIGPMMYKLVLRGLAAHRARLLLSTVAVVAGVAFVAGTLIFSATLDRSFDRAFDDLGRGTDVVVRTDRAFEAGLGERAAERPVPRSVLAAVQGVDGVEKAHGVVTGFAAVVDRRGTIAGAEPQQGVAWDGDPDLSLPRLTSGTPPAAPDEVAVDVTTAAGAGYRVGDRVTVALTSGTRAFRLTGLFEVGDSALSGQLSMTAFAPETAQRLLSDHPGTYARIVVHGDDGVPQERLRDAVAAALPPGVEAITGREAVDEQAASFTEILKILRTFLLVFAVIAVFVGSFIIFNTFAMLVSGRVRELALLRAVGASRGQVTRSVLGEAAGVGLAGSTLGLAAGAAVAAGLARLMTVVTGGEELPFGTLTVPASAVIASYGVGTAVTLAAAFVPARRAARIPPVAALREGKAAPRPLRGRAVCGGVALAAGGGLVAAGLAADGSTALTLAGAGAMALFAGVVVVSPVLVRPVIRVLARPLVRGGTAGRMGGRNALRDPRQTAATASALMIGLALIATVSVIVQSMASSVDRQLDAGLTADYQVTGRSQITPVAAEAAGAVAGVDGVRSAIPIRTARFELDGSVRTAAAGPPGELLGHFRLPLQEGTPSPRGDALLVGRSVATSQGWTVGTTIKGRYQDGTRRTFRVAGIYADRPSVTPSAPSMIIDWAGYRARDPGAPIDRIEVDVANTARGALEAALAPWPNLELKDRAQVKDDAAGDIGLFLNLVLGLLVLSVLVAALGIVNTLALAVTERTREIGMLRAVGMQRRQVRRMIRYEAVVVSLFGAAAGVGTGVVLGVVLQRVMADGDGGMEVLAVPYGRLAVCVAAAAVIGVVAAVWPARRAARMNILEAIATE</sequence>
<keyword evidence="4 7" id="KW-1133">Transmembrane helix</keyword>